<dbReference type="InterPro" id="IPR036457">
    <property type="entry name" value="PPM-type-like_dom_sf"/>
</dbReference>
<keyword evidence="6" id="KW-0460">Magnesium</keyword>
<dbReference type="SUPFAM" id="SSF81606">
    <property type="entry name" value="PP2C-like"/>
    <property type="match status" value="1"/>
</dbReference>
<evidence type="ECO:0000256" key="2">
    <source>
        <dbReference type="ARBA" id="ARBA00006702"/>
    </source>
</evidence>
<accession>Q17L51</accession>
<evidence type="ECO:0000256" key="3">
    <source>
        <dbReference type="ARBA" id="ARBA00013081"/>
    </source>
</evidence>
<feature type="compositionally biased region" description="Polar residues" evidence="9">
    <location>
        <begin position="217"/>
        <end position="229"/>
    </location>
</feature>
<dbReference type="EC" id="3.1.3.16" evidence="3"/>
<evidence type="ECO:0000256" key="6">
    <source>
        <dbReference type="ARBA" id="ARBA00022842"/>
    </source>
</evidence>
<evidence type="ECO:0000259" key="10">
    <source>
        <dbReference type="PROSITE" id="PS51746"/>
    </source>
</evidence>
<name>Q17L51_AEDAE</name>
<dbReference type="OMA" id="AIMRENQ"/>
<dbReference type="PANTHER" id="PTHR13832">
    <property type="entry name" value="PROTEIN PHOSPHATASE 2C"/>
    <property type="match status" value="1"/>
</dbReference>
<dbReference type="AlphaFoldDB" id="Q17L51"/>
<dbReference type="CDD" id="cd00143">
    <property type="entry name" value="PP2Cc"/>
    <property type="match status" value="1"/>
</dbReference>
<dbReference type="STRING" id="7159.Q17L51"/>
<feature type="compositionally biased region" description="Low complexity" evidence="9">
    <location>
        <begin position="236"/>
        <end position="248"/>
    </location>
</feature>
<evidence type="ECO:0000313" key="11">
    <source>
        <dbReference type="EMBL" id="EAT47444.1"/>
    </source>
</evidence>
<evidence type="ECO:0000256" key="5">
    <source>
        <dbReference type="ARBA" id="ARBA00022801"/>
    </source>
</evidence>
<dbReference type="PANTHER" id="PTHR13832:SF803">
    <property type="entry name" value="PROTEIN PHOSPHATASE 1G"/>
    <property type="match status" value="1"/>
</dbReference>
<feature type="region of interest" description="Disordered" evidence="9">
    <location>
        <begin position="210"/>
        <end position="260"/>
    </location>
</feature>
<dbReference type="InterPro" id="IPR015655">
    <property type="entry name" value="PP2C"/>
</dbReference>
<dbReference type="GO" id="GO:0046872">
    <property type="term" value="F:metal ion binding"/>
    <property type="evidence" value="ECO:0007669"/>
    <property type="project" value="UniProtKB-KW"/>
</dbReference>
<dbReference type="Gene3D" id="3.60.40.10">
    <property type="entry name" value="PPM-type phosphatase domain"/>
    <property type="match status" value="1"/>
</dbReference>
<evidence type="ECO:0000256" key="1">
    <source>
        <dbReference type="ARBA" id="ARBA00001936"/>
    </source>
</evidence>
<evidence type="ECO:0000256" key="7">
    <source>
        <dbReference type="ARBA" id="ARBA00022912"/>
    </source>
</evidence>
<evidence type="ECO:0000313" key="12">
    <source>
        <dbReference type="Proteomes" id="UP000682892"/>
    </source>
</evidence>
<evidence type="ECO:0000256" key="8">
    <source>
        <dbReference type="ARBA" id="ARBA00023211"/>
    </source>
</evidence>
<evidence type="ECO:0000256" key="9">
    <source>
        <dbReference type="SAM" id="MobiDB-lite"/>
    </source>
</evidence>
<dbReference type="PhylomeDB" id="Q17L51"/>
<dbReference type="SMART" id="SM00332">
    <property type="entry name" value="PP2Cc"/>
    <property type="match status" value="1"/>
</dbReference>
<dbReference type="HOGENOM" id="CLU_013173_13_1_1"/>
<organism evidence="11 12">
    <name type="scientific">Aedes aegypti</name>
    <name type="common">Yellowfever mosquito</name>
    <name type="synonym">Culex aegypti</name>
    <dbReference type="NCBI Taxonomy" id="7159"/>
    <lineage>
        <taxon>Eukaryota</taxon>
        <taxon>Metazoa</taxon>
        <taxon>Ecdysozoa</taxon>
        <taxon>Arthropoda</taxon>
        <taxon>Hexapoda</taxon>
        <taxon>Insecta</taxon>
        <taxon>Pterygota</taxon>
        <taxon>Neoptera</taxon>
        <taxon>Endopterygota</taxon>
        <taxon>Diptera</taxon>
        <taxon>Nematocera</taxon>
        <taxon>Culicoidea</taxon>
        <taxon>Culicidae</taxon>
        <taxon>Culicinae</taxon>
        <taxon>Aedini</taxon>
        <taxon>Aedes</taxon>
        <taxon>Stegomyia</taxon>
    </lineage>
</organism>
<sequence>MNNITDEPGKDSGCTAVVALLHDKELFVANAGDSRCVVCRNGKALEMSIDHKPEDQVEFERIQKAGGRVTLDGRVNGGLNLSRAIGDHGYKMNKKVRPEEQMISALPDIKKITIEPEDEFMVLACDGIWNFMTSDDVVEFVQERIADPTKKLTDICEEMFDYCLAPHTKGDGTGCDNMTAIIVQFKPNFTGAASRKRACTPEPETDCKKVKTDAATAGSNGSNCETTSNNEEKEAAAAVASIESSSAAMDTDDNIASSST</sequence>
<gene>
    <name evidence="11" type="ORF">AaeL_AAEL001462</name>
</gene>
<dbReference type="GO" id="GO:0004722">
    <property type="term" value="F:protein serine/threonine phosphatase activity"/>
    <property type="evidence" value="ECO:0007669"/>
    <property type="project" value="UniProtKB-EC"/>
</dbReference>
<evidence type="ECO:0000256" key="4">
    <source>
        <dbReference type="ARBA" id="ARBA00022723"/>
    </source>
</evidence>
<keyword evidence="7" id="KW-0904">Protein phosphatase</keyword>
<keyword evidence="8" id="KW-0464">Manganese</keyword>
<protein>
    <recommendedName>
        <fullName evidence="3">protein-serine/threonine phosphatase</fullName>
        <ecNumber evidence="3">3.1.3.16</ecNumber>
    </recommendedName>
</protein>
<reference evidence="11" key="1">
    <citation type="submission" date="2005-10" db="EMBL/GenBank/DDBJ databases">
        <authorList>
            <person name="Loftus B.J."/>
            <person name="Nene V.M."/>
            <person name="Hannick L.I."/>
            <person name="Bidwell S."/>
            <person name="Haas B."/>
            <person name="Amedeo P."/>
            <person name="Orvis J."/>
            <person name="Wortman J.R."/>
            <person name="White O.R."/>
            <person name="Salzberg S."/>
            <person name="Shumway M."/>
            <person name="Koo H."/>
            <person name="Zhao Y."/>
            <person name="Holmes M."/>
            <person name="Miller J."/>
            <person name="Schatz M."/>
            <person name="Pop M."/>
            <person name="Pai G."/>
            <person name="Utterback T."/>
            <person name="Rogers Y.-H."/>
            <person name="Kravitz S."/>
            <person name="Fraser C.M."/>
        </authorList>
    </citation>
    <scope>NUCLEOTIDE SEQUENCE</scope>
    <source>
        <strain evidence="11">Liverpool</strain>
    </source>
</reference>
<comment type="cofactor">
    <cofactor evidence="1">
        <name>Mn(2+)</name>
        <dbReference type="ChEBI" id="CHEBI:29035"/>
    </cofactor>
</comment>
<feature type="domain" description="PPM-type phosphatase" evidence="10">
    <location>
        <begin position="1"/>
        <end position="185"/>
    </location>
</feature>
<dbReference type="InterPro" id="IPR001932">
    <property type="entry name" value="PPM-type_phosphatase-like_dom"/>
</dbReference>
<dbReference type="VEuPathDB" id="VectorBase:AAEL018237"/>
<dbReference type="Pfam" id="PF00481">
    <property type="entry name" value="PP2C"/>
    <property type="match status" value="1"/>
</dbReference>
<keyword evidence="4" id="KW-0479">Metal-binding</keyword>
<dbReference type="PROSITE" id="PS51746">
    <property type="entry name" value="PPM_2"/>
    <property type="match status" value="1"/>
</dbReference>
<dbReference type="OrthoDB" id="10264738at2759"/>
<proteinExistence type="inferred from homology"/>
<reference evidence="11" key="3">
    <citation type="submission" date="2012-09" db="EMBL/GenBank/DDBJ databases">
        <authorList>
            <consortium name="VectorBase"/>
        </authorList>
    </citation>
    <scope>NUCLEOTIDE SEQUENCE</scope>
    <source>
        <strain evidence="11">Liverpool</strain>
    </source>
</reference>
<dbReference type="EMBL" id="CH477218">
    <property type="protein sequence ID" value="EAT47444.1"/>
    <property type="molecule type" value="Genomic_DNA"/>
</dbReference>
<reference evidence="11" key="2">
    <citation type="journal article" date="2007" name="Science">
        <title>Genome sequence of Aedes aegypti, a major arbovirus vector.</title>
        <authorList>
            <person name="Nene V."/>
            <person name="Wortman J.R."/>
            <person name="Lawson D."/>
            <person name="Haas B."/>
            <person name="Kodira C."/>
            <person name="Tu Z.J."/>
            <person name="Loftus B."/>
            <person name="Xi Z."/>
            <person name="Megy K."/>
            <person name="Grabherr M."/>
            <person name="Ren Q."/>
            <person name="Zdobnov E.M."/>
            <person name="Lobo N.F."/>
            <person name="Campbell K.S."/>
            <person name="Brown S.E."/>
            <person name="Bonaldo M.F."/>
            <person name="Zhu J."/>
            <person name="Sinkins S.P."/>
            <person name="Hogenkamp D.G."/>
            <person name="Amedeo P."/>
            <person name="Arensburger P."/>
            <person name="Atkinson P.W."/>
            <person name="Bidwell S."/>
            <person name="Biedler J."/>
            <person name="Birney E."/>
            <person name="Bruggner R.V."/>
            <person name="Costas J."/>
            <person name="Coy M.R."/>
            <person name="Crabtree J."/>
            <person name="Crawford M."/>
            <person name="Debruyn B."/>
            <person name="Decaprio D."/>
            <person name="Eiglmeier K."/>
            <person name="Eisenstadt E."/>
            <person name="El-Dorry H."/>
            <person name="Gelbart W.M."/>
            <person name="Gomes S.L."/>
            <person name="Hammond M."/>
            <person name="Hannick L.I."/>
            <person name="Hogan J.R."/>
            <person name="Holmes M.H."/>
            <person name="Jaffe D."/>
            <person name="Johnston J.S."/>
            <person name="Kennedy R.C."/>
            <person name="Koo H."/>
            <person name="Kravitz S."/>
            <person name="Kriventseva E.V."/>
            <person name="Kulp D."/>
            <person name="Labutti K."/>
            <person name="Lee E."/>
            <person name="Li S."/>
            <person name="Lovin D.D."/>
            <person name="Mao C."/>
            <person name="Mauceli E."/>
            <person name="Menck C.F."/>
            <person name="Miller J.R."/>
            <person name="Montgomery P."/>
            <person name="Mori A."/>
            <person name="Nascimento A.L."/>
            <person name="Naveira H.F."/>
            <person name="Nusbaum C."/>
            <person name="O'leary S."/>
            <person name="Orvis J."/>
            <person name="Pertea M."/>
            <person name="Quesneville H."/>
            <person name="Reidenbach K.R."/>
            <person name="Rogers Y.H."/>
            <person name="Roth C.W."/>
            <person name="Schneider J.R."/>
            <person name="Schatz M."/>
            <person name="Shumway M."/>
            <person name="Stanke M."/>
            <person name="Stinson E.O."/>
            <person name="Tubio J.M."/>
            <person name="Vanzee J.P."/>
            <person name="Verjovski-Almeida S."/>
            <person name="Werner D."/>
            <person name="White O."/>
            <person name="Wyder S."/>
            <person name="Zeng Q."/>
            <person name="Zhao Q."/>
            <person name="Zhao Y."/>
            <person name="Hill C.A."/>
            <person name="Raikhel A.S."/>
            <person name="Soares M.B."/>
            <person name="Knudson D.L."/>
            <person name="Lee N.H."/>
            <person name="Galagan J."/>
            <person name="Salzberg S.L."/>
            <person name="Paulsen I.T."/>
            <person name="Dimopoulos G."/>
            <person name="Collins F.H."/>
            <person name="Birren B."/>
            <person name="Fraser-Liggett C.M."/>
            <person name="Severson D.W."/>
        </authorList>
    </citation>
    <scope>NUCLEOTIDE SEQUENCE [LARGE SCALE GENOMIC DNA]</scope>
    <source>
        <strain evidence="11">Liverpool</strain>
    </source>
</reference>
<keyword evidence="5" id="KW-0378">Hydrolase</keyword>
<dbReference type="Proteomes" id="UP000682892">
    <property type="component" value="Chromosome 2"/>
</dbReference>
<dbReference type="KEGG" id="aag:5570727"/>
<comment type="similarity">
    <text evidence="2">Belongs to the PP2C family.</text>
</comment>